<keyword evidence="1" id="KW-0472">Membrane</keyword>
<sequence>MNRVLRLSLPWLTLIVIGVCAYALRYGLVESPDVAHLCENGRSFTCDMRHATVMGFVLAPLRLSASYSYQMGIYGWVALLAAVLALFWKKPATAWFSAATGMVAVVLYCFAPGALALLVGCLRLVRLQSSGSTPFDHHRTGTGQIQSQP</sequence>
<dbReference type="RefSeq" id="WP_204637753.1">
    <property type="nucleotide sequence ID" value="NZ_JADIKC010000010.1"/>
</dbReference>
<feature type="transmembrane region" description="Helical" evidence="1">
    <location>
        <begin position="7"/>
        <end position="28"/>
    </location>
</feature>
<feature type="transmembrane region" description="Helical" evidence="1">
    <location>
        <begin position="72"/>
        <end position="88"/>
    </location>
</feature>
<keyword evidence="1" id="KW-1133">Transmembrane helix</keyword>
<proteinExistence type="predicted"/>
<dbReference type="Proteomes" id="UP001430065">
    <property type="component" value="Unassembled WGS sequence"/>
</dbReference>
<reference evidence="2 3" key="1">
    <citation type="submission" date="2020-10" db="EMBL/GenBank/DDBJ databases">
        <title>Phylogeny of dyella-like bacteria.</title>
        <authorList>
            <person name="Fu J."/>
        </authorList>
    </citation>
    <scope>NUCLEOTIDE SEQUENCE [LARGE SCALE GENOMIC DNA]</scope>
    <source>
        <strain evidence="2 3">THG-B117</strain>
    </source>
</reference>
<evidence type="ECO:0000313" key="3">
    <source>
        <dbReference type="Proteomes" id="UP001430065"/>
    </source>
</evidence>
<keyword evidence="1" id="KW-0812">Transmembrane</keyword>
<evidence type="ECO:0008006" key="4">
    <source>
        <dbReference type="Google" id="ProtNLM"/>
    </source>
</evidence>
<protein>
    <recommendedName>
        <fullName evidence="4">Vitamin K epoxide reductase family protein</fullName>
    </recommendedName>
</protein>
<feature type="transmembrane region" description="Helical" evidence="1">
    <location>
        <begin position="94"/>
        <end position="119"/>
    </location>
</feature>
<accession>A0ABS2JXG9</accession>
<evidence type="ECO:0000313" key="2">
    <source>
        <dbReference type="EMBL" id="MBM7123304.1"/>
    </source>
</evidence>
<evidence type="ECO:0000256" key="1">
    <source>
        <dbReference type="SAM" id="Phobius"/>
    </source>
</evidence>
<comment type="caution">
    <text evidence="2">The sequence shown here is derived from an EMBL/GenBank/DDBJ whole genome shotgun (WGS) entry which is preliminary data.</text>
</comment>
<organism evidence="2 3">
    <name type="scientific">Dyella kyungheensis</name>
    <dbReference type="NCBI Taxonomy" id="1242174"/>
    <lineage>
        <taxon>Bacteria</taxon>
        <taxon>Pseudomonadati</taxon>
        <taxon>Pseudomonadota</taxon>
        <taxon>Gammaproteobacteria</taxon>
        <taxon>Lysobacterales</taxon>
        <taxon>Rhodanobacteraceae</taxon>
        <taxon>Dyella</taxon>
    </lineage>
</organism>
<dbReference type="EMBL" id="JADIKC010000010">
    <property type="protein sequence ID" value="MBM7123304.1"/>
    <property type="molecule type" value="Genomic_DNA"/>
</dbReference>
<keyword evidence="3" id="KW-1185">Reference proteome</keyword>
<gene>
    <name evidence="2" type="ORF">ISP20_19230</name>
</gene>
<name>A0ABS2JXG9_9GAMM</name>